<evidence type="ECO:0000313" key="2">
    <source>
        <dbReference type="EMBL" id="EJW03327.1"/>
    </source>
</evidence>
<feature type="region of interest" description="Disordered" evidence="1">
    <location>
        <begin position="136"/>
        <end position="164"/>
    </location>
</feature>
<dbReference type="VEuPathDB" id="MicrosporidiaDB:EDEG_02335"/>
<feature type="region of interest" description="Disordered" evidence="1">
    <location>
        <begin position="247"/>
        <end position="271"/>
    </location>
</feature>
<dbReference type="InParanoid" id="J9DPP3"/>
<dbReference type="Proteomes" id="UP000003163">
    <property type="component" value="Unassembled WGS sequence"/>
</dbReference>
<name>J9DPP3_EDHAE</name>
<accession>J9DPP3</accession>
<proteinExistence type="predicted"/>
<dbReference type="EMBL" id="AFBI03000040">
    <property type="protein sequence ID" value="EJW03327.1"/>
    <property type="molecule type" value="Genomic_DNA"/>
</dbReference>
<keyword evidence="3" id="KW-1185">Reference proteome</keyword>
<dbReference type="HOGENOM" id="CLU_871620_0_0_1"/>
<dbReference type="AlphaFoldDB" id="J9DPP3"/>
<reference evidence="3" key="2">
    <citation type="submission" date="2015-07" db="EMBL/GenBank/DDBJ databases">
        <title>Contrasting host-pathogen interactions and genome evolution in two generalist and specialist microsporidian pathogens of mosquitoes.</title>
        <authorList>
            <consortium name="The Broad Institute Genomics Platform"/>
            <consortium name="The Broad Institute Genome Sequencing Center for Infectious Disease"/>
            <person name="Cuomo C.A."/>
            <person name="Sanscrainte N.D."/>
            <person name="Goldberg J.M."/>
            <person name="Heiman D."/>
            <person name="Young S."/>
            <person name="Zeng Q."/>
            <person name="Becnel J.J."/>
            <person name="Birren B.W."/>
        </authorList>
    </citation>
    <scope>NUCLEOTIDE SEQUENCE [LARGE SCALE GENOMIC DNA]</scope>
    <source>
        <strain evidence="3">USNM 41457</strain>
    </source>
</reference>
<organism evidence="2 3">
    <name type="scientific">Edhazardia aedis (strain USNM 41457)</name>
    <name type="common">Microsporidian parasite</name>
    <dbReference type="NCBI Taxonomy" id="1003232"/>
    <lineage>
        <taxon>Eukaryota</taxon>
        <taxon>Fungi</taxon>
        <taxon>Fungi incertae sedis</taxon>
        <taxon>Microsporidia</taxon>
        <taxon>Edhazardia</taxon>
    </lineage>
</organism>
<sequence length="319" mass="36961">MNNRGEQNENQSSVIYIDKNVIYKNKKCENAEEKMEKTDKTASNIKSEPKKTNLIDTIIARMNTEKSLHKEVGQFKSTSQQCEIRSLPNFKNLQEKYELLESQSSNFKPKDFQSDSSGSMIKEEKLFKTDLYSVEEENKNKSDSSKINNQENNKPEIGNIFNQKNNTISNPVTLIDNQTKLTNKYVDEKVNNFEIMLNKIDSEDYKTDTKNTKNLKNNNADVNEFLHKNKYNNVVSKENFIKNAESKSINSNEKQNQDFTKNNDNSPVFKNNTNVSVTETILKLNSNSYNKNTNFYKKNEKFSDSKETFHVGAKLKQKN</sequence>
<evidence type="ECO:0000313" key="3">
    <source>
        <dbReference type="Proteomes" id="UP000003163"/>
    </source>
</evidence>
<evidence type="ECO:0000256" key="1">
    <source>
        <dbReference type="SAM" id="MobiDB-lite"/>
    </source>
</evidence>
<comment type="caution">
    <text evidence="2">The sequence shown here is derived from an EMBL/GenBank/DDBJ whole genome shotgun (WGS) entry which is preliminary data.</text>
</comment>
<reference evidence="2 3" key="1">
    <citation type="submission" date="2011-08" db="EMBL/GenBank/DDBJ databases">
        <authorList>
            <person name="Liu Z.J."/>
            <person name="Shi F.L."/>
            <person name="Lu J.Q."/>
            <person name="Li M."/>
            <person name="Wang Z.L."/>
        </authorList>
    </citation>
    <scope>NUCLEOTIDE SEQUENCE [LARGE SCALE GENOMIC DNA]</scope>
    <source>
        <strain evidence="2 3">USNM 41457</strain>
    </source>
</reference>
<protein>
    <submittedName>
        <fullName evidence="2">Uncharacterized protein</fullName>
    </submittedName>
</protein>
<gene>
    <name evidence="2" type="ORF">EDEG_02335</name>
</gene>